<evidence type="ECO:0000256" key="1">
    <source>
        <dbReference type="SAM" id="MobiDB-lite"/>
    </source>
</evidence>
<reference evidence="2 3" key="1">
    <citation type="submission" date="2019-12" db="EMBL/GenBank/DDBJ databases">
        <title>Whole genome shotgun sequence of Streptomyces tubercidicus NBRC 13090.</title>
        <authorList>
            <person name="Ichikawa N."/>
            <person name="Kimura A."/>
            <person name="Kitahashi Y."/>
            <person name="Komaki H."/>
            <person name="Tamura T."/>
        </authorList>
    </citation>
    <scope>NUCLEOTIDE SEQUENCE [LARGE SCALE GENOMIC DNA]</scope>
    <source>
        <strain evidence="2 3">NBRC 13090</strain>
    </source>
</reference>
<protein>
    <submittedName>
        <fullName evidence="2">Uncharacterized protein</fullName>
    </submittedName>
</protein>
<sequence>MLIGGEPGSDLREIGVQPGAFEGFHSIDLSFFSSEPCTGAVRQCGRSRQQQEIGGGGVQVSVDGDGAGGVRQWGGAKDQEHPGTQRDQESRARTL</sequence>
<name>A0A640UPM0_9ACTN</name>
<organism evidence="2 3">
    <name type="scientific">Streptomyces tubercidicus</name>
    <dbReference type="NCBI Taxonomy" id="47759"/>
    <lineage>
        <taxon>Bacteria</taxon>
        <taxon>Bacillati</taxon>
        <taxon>Actinomycetota</taxon>
        <taxon>Actinomycetes</taxon>
        <taxon>Kitasatosporales</taxon>
        <taxon>Streptomycetaceae</taxon>
        <taxon>Streptomyces</taxon>
    </lineage>
</organism>
<proteinExistence type="predicted"/>
<accession>A0A640UPM0</accession>
<evidence type="ECO:0000313" key="3">
    <source>
        <dbReference type="Proteomes" id="UP000431826"/>
    </source>
</evidence>
<feature type="compositionally biased region" description="Basic and acidic residues" evidence="1">
    <location>
        <begin position="77"/>
        <end position="95"/>
    </location>
</feature>
<evidence type="ECO:0000313" key="2">
    <source>
        <dbReference type="EMBL" id="GFE37697.1"/>
    </source>
</evidence>
<dbReference type="EMBL" id="BLIR01000001">
    <property type="protein sequence ID" value="GFE37697.1"/>
    <property type="molecule type" value="Genomic_DNA"/>
</dbReference>
<comment type="caution">
    <text evidence="2">The sequence shown here is derived from an EMBL/GenBank/DDBJ whole genome shotgun (WGS) entry which is preliminary data.</text>
</comment>
<gene>
    <name evidence="2" type="ORF">Stube_23700</name>
</gene>
<dbReference type="Proteomes" id="UP000431826">
    <property type="component" value="Unassembled WGS sequence"/>
</dbReference>
<feature type="region of interest" description="Disordered" evidence="1">
    <location>
        <begin position="48"/>
        <end position="95"/>
    </location>
</feature>
<keyword evidence="3" id="KW-1185">Reference proteome</keyword>
<dbReference type="AlphaFoldDB" id="A0A640UPM0"/>